<dbReference type="RefSeq" id="WP_134848884.1">
    <property type="nucleotide sequence ID" value="NZ_CP197400.1"/>
</dbReference>
<keyword evidence="1" id="KW-0808">Transferase</keyword>
<dbReference type="Proteomes" id="UP000297225">
    <property type="component" value="Unassembled WGS sequence"/>
</dbReference>
<dbReference type="GO" id="GO:0008757">
    <property type="term" value="F:S-adenosylmethionine-dependent methyltransferase activity"/>
    <property type="evidence" value="ECO:0007669"/>
    <property type="project" value="TreeGrafter"/>
</dbReference>
<reference evidence="1 2" key="1">
    <citation type="submission" date="2019-03" db="EMBL/GenBank/DDBJ databases">
        <title>Porphyromonas levii Isolated from the Uterus of Dairy Cows.</title>
        <authorList>
            <person name="Francis A.M."/>
        </authorList>
    </citation>
    <scope>NUCLEOTIDE SEQUENCE [LARGE SCALE GENOMIC DNA]</scope>
    <source>
        <strain evidence="1 2">AF5678</strain>
    </source>
</reference>
<accession>A0A4Y8WTP6</accession>
<gene>
    <name evidence="1" type="ORF">E4P47_00090</name>
</gene>
<dbReference type="PANTHER" id="PTHR10509">
    <property type="entry name" value="O-METHYLTRANSFERASE-RELATED"/>
    <property type="match status" value="1"/>
</dbReference>
<dbReference type="Gene3D" id="3.40.50.150">
    <property type="entry name" value="Vaccinia Virus protein VP39"/>
    <property type="match status" value="1"/>
</dbReference>
<sequence>MIERLEELAREEYIRAHSSAELAVLHEIAREANFSLTHPRMVSGHIQGLFLSMMVELLQPARVLEIGTFIGYATICLAKGLPEGGLLTTIEVNDELRQRIEKNLERAGVRDKVELRIDDALKALESLRIEEFSLVYLDANKAQYPEYYEILSRRLPKGALILADNTLWGGKLWQEEHHDPQTVGIRRFNQMVVEDPRVDKVLMPVRDGLTMIRIK</sequence>
<name>A0A4Y8WTP6_9PORP</name>
<protein>
    <submittedName>
        <fullName evidence="1">O-methyltransferase</fullName>
    </submittedName>
</protein>
<dbReference type="PROSITE" id="PS51682">
    <property type="entry name" value="SAM_OMT_I"/>
    <property type="match status" value="1"/>
</dbReference>
<evidence type="ECO:0000313" key="1">
    <source>
        <dbReference type="EMBL" id="TFH97513.1"/>
    </source>
</evidence>
<dbReference type="AlphaFoldDB" id="A0A4Y8WTP6"/>
<dbReference type="OrthoDB" id="9799672at2"/>
<keyword evidence="1" id="KW-0489">Methyltransferase</keyword>
<dbReference type="EMBL" id="SPNC01000001">
    <property type="protein sequence ID" value="TFH97513.1"/>
    <property type="molecule type" value="Genomic_DNA"/>
</dbReference>
<organism evidence="1 2">
    <name type="scientific">Porphyromonas levii</name>
    <dbReference type="NCBI Taxonomy" id="28114"/>
    <lineage>
        <taxon>Bacteria</taxon>
        <taxon>Pseudomonadati</taxon>
        <taxon>Bacteroidota</taxon>
        <taxon>Bacteroidia</taxon>
        <taxon>Bacteroidales</taxon>
        <taxon>Porphyromonadaceae</taxon>
        <taxon>Porphyromonas</taxon>
    </lineage>
</organism>
<dbReference type="GO" id="GO:0032259">
    <property type="term" value="P:methylation"/>
    <property type="evidence" value="ECO:0007669"/>
    <property type="project" value="UniProtKB-KW"/>
</dbReference>
<proteinExistence type="predicted"/>
<dbReference type="SUPFAM" id="SSF53335">
    <property type="entry name" value="S-adenosyl-L-methionine-dependent methyltransferases"/>
    <property type="match status" value="1"/>
</dbReference>
<dbReference type="Pfam" id="PF01596">
    <property type="entry name" value="Methyltransf_3"/>
    <property type="match status" value="1"/>
</dbReference>
<keyword evidence="2" id="KW-1185">Reference proteome</keyword>
<dbReference type="PANTHER" id="PTHR10509:SF14">
    <property type="entry name" value="CAFFEOYL-COA O-METHYLTRANSFERASE 3-RELATED"/>
    <property type="match status" value="1"/>
</dbReference>
<dbReference type="InterPro" id="IPR029063">
    <property type="entry name" value="SAM-dependent_MTases_sf"/>
</dbReference>
<dbReference type="STRING" id="1122973.GCA_000379925_01047"/>
<dbReference type="CDD" id="cd02440">
    <property type="entry name" value="AdoMet_MTases"/>
    <property type="match status" value="1"/>
</dbReference>
<evidence type="ECO:0000313" key="2">
    <source>
        <dbReference type="Proteomes" id="UP000297225"/>
    </source>
</evidence>
<dbReference type="GO" id="GO:0008171">
    <property type="term" value="F:O-methyltransferase activity"/>
    <property type="evidence" value="ECO:0007669"/>
    <property type="project" value="InterPro"/>
</dbReference>
<comment type="caution">
    <text evidence="1">The sequence shown here is derived from an EMBL/GenBank/DDBJ whole genome shotgun (WGS) entry which is preliminary data.</text>
</comment>
<dbReference type="GeneID" id="66796816"/>
<dbReference type="InterPro" id="IPR002935">
    <property type="entry name" value="SAM_O-MeTrfase"/>
</dbReference>
<dbReference type="InterPro" id="IPR050362">
    <property type="entry name" value="Cation-dep_OMT"/>
</dbReference>